<accession>A0A834L9H2</accession>
<evidence type="ECO:0000313" key="1">
    <source>
        <dbReference type="EMBL" id="KAF7129193.1"/>
    </source>
</evidence>
<dbReference type="PANTHER" id="PTHR46890">
    <property type="entry name" value="NON-LTR RETROLELEMENT REVERSE TRANSCRIPTASE-LIKE PROTEIN-RELATED"/>
    <property type="match status" value="1"/>
</dbReference>
<protein>
    <recommendedName>
        <fullName evidence="3">RNase H type-1 domain-containing protein</fullName>
    </recommendedName>
</protein>
<sequence length="296" mass="33209">MTIKELANQIMLMPAIEVLKAPKLRSPQGSKDIIGFDDNKLSKLKYEFVLDQKHQFIGMIHWKGLMKEPVKKGIQVGAALTSPLDSDQPHGGMPHFLNSIKVRLENQQRSFLDKAFTAKDVREAVCQMAGFKAPGPDGFVAAFYQRNWDLIGRDVSETILAFFESVYLLKEWNHTFIMLIPKVPNPQRVGDFRPISLCNVLYKEQLVFADGAWDKDSCRGAAAWVQDRASGEALFQTSVCDASLATMVEIRSGLLLLEWAINRQLVNVCIKTDCLVFVHGLLQPEKANPSLRSGFV</sequence>
<reference evidence="1" key="1">
    <citation type="submission" date="2019-11" db="EMBL/GenBank/DDBJ databases">
        <authorList>
            <person name="Liu Y."/>
            <person name="Hou J."/>
            <person name="Li T.-Q."/>
            <person name="Guan C.-H."/>
            <person name="Wu X."/>
            <person name="Wu H.-Z."/>
            <person name="Ling F."/>
            <person name="Zhang R."/>
            <person name="Shi X.-G."/>
            <person name="Ren J.-P."/>
            <person name="Chen E.-F."/>
            <person name="Sun J.-M."/>
        </authorList>
    </citation>
    <scope>NUCLEOTIDE SEQUENCE</scope>
    <source>
        <strain evidence="1">Adult_tree_wgs_1</strain>
        <tissue evidence="1">Leaves</tissue>
    </source>
</reference>
<dbReference type="Proteomes" id="UP000626092">
    <property type="component" value="Unassembled WGS sequence"/>
</dbReference>
<name>A0A834L9H2_RHOSS</name>
<evidence type="ECO:0000313" key="2">
    <source>
        <dbReference type="Proteomes" id="UP000626092"/>
    </source>
</evidence>
<proteinExistence type="predicted"/>
<dbReference type="AlphaFoldDB" id="A0A834L9H2"/>
<dbReference type="PANTHER" id="PTHR46890:SF48">
    <property type="entry name" value="RNA-DIRECTED DNA POLYMERASE"/>
    <property type="match status" value="1"/>
</dbReference>
<dbReference type="OrthoDB" id="1934719at2759"/>
<comment type="caution">
    <text evidence="1">The sequence shown here is derived from an EMBL/GenBank/DDBJ whole genome shotgun (WGS) entry which is preliminary data.</text>
</comment>
<evidence type="ECO:0008006" key="3">
    <source>
        <dbReference type="Google" id="ProtNLM"/>
    </source>
</evidence>
<dbReference type="InterPro" id="IPR052343">
    <property type="entry name" value="Retrotransposon-Effector_Assoc"/>
</dbReference>
<gene>
    <name evidence="1" type="ORF">RHSIM_Rhsim10G0125700</name>
</gene>
<organism evidence="1 2">
    <name type="scientific">Rhododendron simsii</name>
    <name type="common">Sims's rhododendron</name>
    <dbReference type="NCBI Taxonomy" id="118357"/>
    <lineage>
        <taxon>Eukaryota</taxon>
        <taxon>Viridiplantae</taxon>
        <taxon>Streptophyta</taxon>
        <taxon>Embryophyta</taxon>
        <taxon>Tracheophyta</taxon>
        <taxon>Spermatophyta</taxon>
        <taxon>Magnoliopsida</taxon>
        <taxon>eudicotyledons</taxon>
        <taxon>Gunneridae</taxon>
        <taxon>Pentapetalae</taxon>
        <taxon>asterids</taxon>
        <taxon>Ericales</taxon>
        <taxon>Ericaceae</taxon>
        <taxon>Ericoideae</taxon>
        <taxon>Rhodoreae</taxon>
        <taxon>Rhododendron</taxon>
    </lineage>
</organism>
<dbReference type="EMBL" id="WJXA01000010">
    <property type="protein sequence ID" value="KAF7129193.1"/>
    <property type="molecule type" value="Genomic_DNA"/>
</dbReference>
<keyword evidence="2" id="KW-1185">Reference proteome</keyword>